<dbReference type="Proteomes" id="UP001445076">
    <property type="component" value="Unassembled WGS sequence"/>
</dbReference>
<evidence type="ECO:0000256" key="1">
    <source>
        <dbReference type="SAM" id="MobiDB-lite"/>
    </source>
</evidence>
<feature type="compositionally biased region" description="Low complexity" evidence="1">
    <location>
        <begin position="84"/>
        <end position="97"/>
    </location>
</feature>
<proteinExistence type="predicted"/>
<protein>
    <submittedName>
        <fullName evidence="2">Uncharacterized protein</fullName>
    </submittedName>
</protein>
<gene>
    <name evidence="2" type="ORF">OTU49_017494</name>
</gene>
<name>A0AAW0W4G6_CHEQU</name>
<comment type="caution">
    <text evidence="2">The sequence shown here is derived from an EMBL/GenBank/DDBJ whole genome shotgun (WGS) entry which is preliminary data.</text>
</comment>
<evidence type="ECO:0000313" key="3">
    <source>
        <dbReference type="Proteomes" id="UP001445076"/>
    </source>
</evidence>
<feature type="region of interest" description="Disordered" evidence="1">
    <location>
        <begin position="83"/>
        <end position="123"/>
    </location>
</feature>
<dbReference type="EMBL" id="JARKIK010000087">
    <property type="protein sequence ID" value="KAK8724110.1"/>
    <property type="molecule type" value="Genomic_DNA"/>
</dbReference>
<dbReference type="AlphaFoldDB" id="A0AAW0W4G6"/>
<feature type="region of interest" description="Disordered" evidence="1">
    <location>
        <begin position="1"/>
        <end position="20"/>
    </location>
</feature>
<reference evidence="2 3" key="1">
    <citation type="journal article" date="2024" name="BMC Genomics">
        <title>Genome assembly of redclaw crayfish (Cherax quadricarinatus) provides insights into its immune adaptation and hypoxia tolerance.</title>
        <authorList>
            <person name="Liu Z."/>
            <person name="Zheng J."/>
            <person name="Li H."/>
            <person name="Fang K."/>
            <person name="Wang S."/>
            <person name="He J."/>
            <person name="Zhou D."/>
            <person name="Weng S."/>
            <person name="Chi M."/>
            <person name="Gu Z."/>
            <person name="He J."/>
            <person name="Li F."/>
            <person name="Wang M."/>
        </authorList>
    </citation>
    <scope>NUCLEOTIDE SEQUENCE [LARGE SCALE GENOMIC DNA]</scope>
    <source>
        <strain evidence="2">ZL_2023a</strain>
    </source>
</reference>
<evidence type="ECO:0000313" key="2">
    <source>
        <dbReference type="EMBL" id="KAK8724110.1"/>
    </source>
</evidence>
<feature type="non-terminal residue" evidence="2">
    <location>
        <position position="140"/>
    </location>
</feature>
<sequence>MEPPLLQCTPGAPSYSVTDPELPECRLRQMVVSRPVPQVKERNYPEGYIPFFFPFNSEPVIIDEIGKSRPRTKLPPLSTLPAKQQVVRRPSPVQQVVKEPAPVQQVKEPSPVQQVVKEPSPVQQVVKEPAPVQQVVKEPA</sequence>
<organism evidence="2 3">
    <name type="scientific">Cherax quadricarinatus</name>
    <name type="common">Australian red claw crayfish</name>
    <dbReference type="NCBI Taxonomy" id="27406"/>
    <lineage>
        <taxon>Eukaryota</taxon>
        <taxon>Metazoa</taxon>
        <taxon>Ecdysozoa</taxon>
        <taxon>Arthropoda</taxon>
        <taxon>Crustacea</taxon>
        <taxon>Multicrustacea</taxon>
        <taxon>Malacostraca</taxon>
        <taxon>Eumalacostraca</taxon>
        <taxon>Eucarida</taxon>
        <taxon>Decapoda</taxon>
        <taxon>Pleocyemata</taxon>
        <taxon>Astacidea</taxon>
        <taxon>Parastacoidea</taxon>
        <taxon>Parastacidae</taxon>
        <taxon>Cherax</taxon>
    </lineage>
</organism>
<accession>A0AAW0W4G6</accession>
<keyword evidence="3" id="KW-1185">Reference proteome</keyword>